<evidence type="ECO:0000313" key="7">
    <source>
        <dbReference type="EMBL" id="GMS88178.1"/>
    </source>
</evidence>
<dbReference type="InterPro" id="IPR000222">
    <property type="entry name" value="PP2C_BS"/>
</dbReference>
<comment type="caution">
    <text evidence="7">The sequence shown here is derived from an EMBL/GenBank/DDBJ whole genome shotgun (WGS) entry which is preliminary data.</text>
</comment>
<dbReference type="AlphaFoldDB" id="A0AAV5T1W4"/>
<dbReference type="GO" id="GO:0046872">
    <property type="term" value="F:metal ion binding"/>
    <property type="evidence" value="ECO:0007669"/>
    <property type="project" value="UniProtKB-KW"/>
</dbReference>
<dbReference type="SUPFAM" id="SSF81606">
    <property type="entry name" value="PP2C-like"/>
    <property type="match status" value="1"/>
</dbReference>
<feature type="chain" id="PRO_5043517886" description="PPM-type phosphatase domain-containing protein" evidence="5">
    <location>
        <begin position="20"/>
        <end position="127"/>
    </location>
</feature>
<dbReference type="EMBL" id="BTSX01000003">
    <property type="protein sequence ID" value="GMS88178.1"/>
    <property type="molecule type" value="Genomic_DNA"/>
</dbReference>
<evidence type="ECO:0000256" key="1">
    <source>
        <dbReference type="ARBA" id="ARBA00022723"/>
    </source>
</evidence>
<evidence type="ECO:0000313" key="8">
    <source>
        <dbReference type="Proteomes" id="UP001432027"/>
    </source>
</evidence>
<feature type="compositionally biased region" description="Low complexity" evidence="4">
    <location>
        <begin position="28"/>
        <end position="57"/>
    </location>
</feature>
<evidence type="ECO:0000259" key="6">
    <source>
        <dbReference type="Pfam" id="PF00481"/>
    </source>
</evidence>
<dbReference type="PROSITE" id="PS01032">
    <property type="entry name" value="PPM_1"/>
    <property type="match status" value="1"/>
</dbReference>
<dbReference type="Pfam" id="PF00481">
    <property type="entry name" value="PP2C"/>
    <property type="match status" value="1"/>
</dbReference>
<keyword evidence="1" id="KW-0479">Metal-binding</keyword>
<evidence type="ECO:0000256" key="2">
    <source>
        <dbReference type="ARBA" id="ARBA00022801"/>
    </source>
</evidence>
<name>A0AAV5T1W4_9BILA</name>
<evidence type="ECO:0000256" key="3">
    <source>
        <dbReference type="ARBA" id="ARBA00022912"/>
    </source>
</evidence>
<protein>
    <recommendedName>
        <fullName evidence="6">PPM-type phosphatase domain-containing protein</fullName>
    </recommendedName>
</protein>
<evidence type="ECO:0000256" key="4">
    <source>
        <dbReference type="SAM" id="MobiDB-lite"/>
    </source>
</evidence>
<dbReference type="GO" id="GO:0004721">
    <property type="term" value="F:phosphoprotein phosphatase activity"/>
    <property type="evidence" value="ECO:0007669"/>
    <property type="project" value="UniProtKB-KW"/>
</dbReference>
<dbReference type="InterPro" id="IPR001932">
    <property type="entry name" value="PPM-type_phosphatase-like_dom"/>
</dbReference>
<dbReference type="Gene3D" id="3.60.40.10">
    <property type="entry name" value="PPM-type phosphatase domain"/>
    <property type="match status" value="1"/>
</dbReference>
<feature type="non-terminal residue" evidence="7">
    <location>
        <position position="1"/>
    </location>
</feature>
<feature type="region of interest" description="Disordered" evidence="4">
    <location>
        <begin position="24"/>
        <end position="57"/>
    </location>
</feature>
<sequence length="127" mass="13862">LSQCLRCLWLTLCVVSSNAQLQSRAAGSTTNTMEATSSTETAAQNTQSQPHPSSSSFSATKYLGQNLRITACANQGGRKYMEDRVHVHVHRCAVTGAVDWTYVSVYDGHGGPEASEYCRQHLLKNIQ</sequence>
<keyword evidence="2" id="KW-0378">Hydrolase</keyword>
<keyword evidence="8" id="KW-1185">Reference proteome</keyword>
<dbReference type="InterPro" id="IPR036457">
    <property type="entry name" value="PPM-type-like_dom_sf"/>
</dbReference>
<accession>A0AAV5T1W4</accession>
<dbReference type="Proteomes" id="UP001432027">
    <property type="component" value="Unassembled WGS sequence"/>
</dbReference>
<feature type="signal peptide" evidence="5">
    <location>
        <begin position="1"/>
        <end position="19"/>
    </location>
</feature>
<gene>
    <name evidence="7" type="ORF">PENTCL1PPCAC_10353</name>
</gene>
<evidence type="ECO:0000256" key="5">
    <source>
        <dbReference type="SAM" id="SignalP"/>
    </source>
</evidence>
<feature type="non-terminal residue" evidence="7">
    <location>
        <position position="127"/>
    </location>
</feature>
<feature type="domain" description="PPM-type phosphatase" evidence="6">
    <location>
        <begin position="69"/>
        <end position="126"/>
    </location>
</feature>
<organism evidence="7 8">
    <name type="scientific">Pristionchus entomophagus</name>
    <dbReference type="NCBI Taxonomy" id="358040"/>
    <lineage>
        <taxon>Eukaryota</taxon>
        <taxon>Metazoa</taxon>
        <taxon>Ecdysozoa</taxon>
        <taxon>Nematoda</taxon>
        <taxon>Chromadorea</taxon>
        <taxon>Rhabditida</taxon>
        <taxon>Rhabditina</taxon>
        <taxon>Diplogasteromorpha</taxon>
        <taxon>Diplogasteroidea</taxon>
        <taxon>Neodiplogasteridae</taxon>
        <taxon>Pristionchus</taxon>
    </lineage>
</organism>
<keyword evidence="3" id="KW-0904">Protein phosphatase</keyword>
<reference evidence="7" key="1">
    <citation type="submission" date="2023-10" db="EMBL/GenBank/DDBJ databases">
        <title>Genome assembly of Pristionchus species.</title>
        <authorList>
            <person name="Yoshida K."/>
            <person name="Sommer R.J."/>
        </authorList>
    </citation>
    <scope>NUCLEOTIDE SEQUENCE</scope>
    <source>
        <strain evidence="7">RS0144</strain>
    </source>
</reference>
<proteinExistence type="predicted"/>
<keyword evidence="5" id="KW-0732">Signal</keyword>